<comment type="subcellular location">
    <subcellularLocation>
        <location evidence="1">Nucleus</location>
        <location evidence="1">Nucleolus</location>
    </subcellularLocation>
</comment>
<comment type="similarity">
    <text evidence="2">Belongs to the WD repeat NOL10/ENP2 family.</text>
</comment>
<reference evidence="10 11" key="1">
    <citation type="journal article" date="2012" name="Science">
        <title>The Paleozoic origin of enzymatic lignin decomposition reconstructed from 31 fungal genomes.</title>
        <authorList>
            <person name="Floudas D."/>
            <person name="Binder M."/>
            <person name="Riley R."/>
            <person name="Barry K."/>
            <person name="Blanchette R.A."/>
            <person name="Henrissat B."/>
            <person name="Martinez A.T."/>
            <person name="Otillar R."/>
            <person name="Spatafora J.W."/>
            <person name="Yadav J.S."/>
            <person name="Aerts A."/>
            <person name="Benoit I."/>
            <person name="Boyd A."/>
            <person name="Carlson A."/>
            <person name="Copeland A."/>
            <person name="Coutinho P.M."/>
            <person name="de Vries R.P."/>
            <person name="Ferreira P."/>
            <person name="Findley K."/>
            <person name="Foster B."/>
            <person name="Gaskell J."/>
            <person name="Glotzer D."/>
            <person name="Gorecki P."/>
            <person name="Heitman J."/>
            <person name="Hesse C."/>
            <person name="Hori C."/>
            <person name="Igarashi K."/>
            <person name="Jurgens J.A."/>
            <person name="Kallen N."/>
            <person name="Kersten P."/>
            <person name="Kohler A."/>
            <person name="Kuees U."/>
            <person name="Kumar T.K.A."/>
            <person name="Kuo A."/>
            <person name="LaButti K."/>
            <person name="Larrondo L.F."/>
            <person name="Lindquist E."/>
            <person name="Ling A."/>
            <person name="Lombard V."/>
            <person name="Lucas S."/>
            <person name="Lundell T."/>
            <person name="Martin R."/>
            <person name="McLaughlin D.J."/>
            <person name="Morgenstern I."/>
            <person name="Morin E."/>
            <person name="Murat C."/>
            <person name="Nagy L.G."/>
            <person name="Nolan M."/>
            <person name="Ohm R.A."/>
            <person name="Patyshakuliyeva A."/>
            <person name="Rokas A."/>
            <person name="Ruiz-Duenas F.J."/>
            <person name="Sabat G."/>
            <person name="Salamov A."/>
            <person name="Samejima M."/>
            <person name="Schmutz J."/>
            <person name="Slot J.C."/>
            <person name="St John F."/>
            <person name="Stenlid J."/>
            <person name="Sun H."/>
            <person name="Sun S."/>
            <person name="Syed K."/>
            <person name="Tsang A."/>
            <person name="Wiebenga A."/>
            <person name="Young D."/>
            <person name="Pisabarro A."/>
            <person name="Eastwood D.C."/>
            <person name="Martin F."/>
            <person name="Cullen D."/>
            <person name="Grigoriev I.V."/>
            <person name="Hibbett D.S."/>
        </authorList>
    </citation>
    <scope>NUCLEOTIDE SEQUENCE</scope>
    <source>
        <strain evidence="11">FP-58527</strain>
    </source>
</reference>
<evidence type="ECO:0000313" key="10">
    <source>
        <dbReference type="EMBL" id="EPS97447.1"/>
    </source>
</evidence>
<evidence type="ECO:0000256" key="5">
    <source>
        <dbReference type="ARBA" id="ARBA00023242"/>
    </source>
</evidence>
<evidence type="ECO:0000313" key="11">
    <source>
        <dbReference type="Proteomes" id="UP000015241"/>
    </source>
</evidence>
<dbReference type="AlphaFoldDB" id="S8DXU5"/>
<dbReference type="InterPro" id="IPR040382">
    <property type="entry name" value="NOL10/Enp2"/>
</dbReference>
<feature type="compositionally biased region" description="Acidic residues" evidence="6">
    <location>
        <begin position="522"/>
        <end position="537"/>
    </location>
</feature>
<feature type="compositionally biased region" description="Basic and acidic residues" evidence="6">
    <location>
        <begin position="501"/>
        <end position="521"/>
    </location>
</feature>
<feature type="region of interest" description="Disordered" evidence="6">
    <location>
        <begin position="501"/>
        <end position="806"/>
    </location>
</feature>
<dbReference type="EMBL" id="KE504176">
    <property type="protein sequence ID" value="EPS97447.1"/>
    <property type="molecule type" value="Genomic_DNA"/>
</dbReference>
<dbReference type="InterPro" id="IPR056551">
    <property type="entry name" value="Beta-prop_NOL10_N"/>
</dbReference>
<dbReference type="GO" id="GO:0000462">
    <property type="term" value="P:maturation of SSU-rRNA from tricistronic rRNA transcript (SSU-rRNA, 5.8S rRNA, LSU-rRNA)"/>
    <property type="evidence" value="ECO:0007669"/>
    <property type="project" value="TreeGrafter"/>
</dbReference>
<dbReference type="eggNOG" id="KOG2321">
    <property type="taxonomic scope" value="Eukaryota"/>
</dbReference>
<evidence type="ECO:0000259" key="7">
    <source>
        <dbReference type="Pfam" id="PF08159"/>
    </source>
</evidence>
<dbReference type="Pfam" id="PF23097">
    <property type="entry name" value="NOL10_2nd"/>
    <property type="match status" value="1"/>
</dbReference>
<dbReference type="Pfam" id="PF23098">
    <property type="entry name" value="Beta-prop_NOL10_N"/>
    <property type="match status" value="1"/>
</dbReference>
<dbReference type="OrthoDB" id="273340at2759"/>
<evidence type="ECO:0000256" key="2">
    <source>
        <dbReference type="ARBA" id="ARBA00005264"/>
    </source>
</evidence>
<dbReference type="InterPro" id="IPR056550">
    <property type="entry name" value="NOL10_2nd"/>
</dbReference>
<keyword evidence="3" id="KW-0853">WD repeat</keyword>
<evidence type="ECO:0000259" key="9">
    <source>
        <dbReference type="Pfam" id="PF23098"/>
    </source>
</evidence>
<dbReference type="InterPro" id="IPR012580">
    <property type="entry name" value="NUC153"/>
</dbReference>
<dbReference type="Pfam" id="PF08159">
    <property type="entry name" value="NUC153"/>
    <property type="match status" value="1"/>
</dbReference>
<dbReference type="PANTHER" id="PTHR14927:SF0">
    <property type="entry name" value="NUCLEOLAR PROTEIN 10"/>
    <property type="match status" value="1"/>
</dbReference>
<gene>
    <name evidence="10" type="ORF">FOMPIDRAFT_1166581</name>
</gene>
<proteinExistence type="inferred from homology"/>
<evidence type="ECO:0000256" key="4">
    <source>
        <dbReference type="ARBA" id="ARBA00022737"/>
    </source>
</evidence>
<protein>
    <submittedName>
        <fullName evidence="10">Uncharacterized protein</fullName>
    </submittedName>
</protein>
<dbReference type="HOGENOM" id="CLU_009923_0_0_1"/>
<organism evidence="10 11">
    <name type="scientific">Fomitopsis schrenkii</name>
    <name type="common">Brown rot fungus</name>
    <dbReference type="NCBI Taxonomy" id="2126942"/>
    <lineage>
        <taxon>Eukaryota</taxon>
        <taxon>Fungi</taxon>
        <taxon>Dikarya</taxon>
        <taxon>Basidiomycota</taxon>
        <taxon>Agaricomycotina</taxon>
        <taxon>Agaricomycetes</taxon>
        <taxon>Polyporales</taxon>
        <taxon>Fomitopsis</taxon>
    </lineage>
</organism>
<keyword evidence="4" id="KW-0677">Repeat</keyword>
<dbReference type="InParanoid" id="S8DXU5"/>
<dbReference type="InterPro" id="IPR015943">
    <property type="entry name" value="WD40/YVTN_repeat-like_dom_sf"/>
</dbReference>
<accession>S8DXU5</accession>
<name>S8DXU5_FOMSC</name>
<dbReference type="STRING" id="743788.S8DXU5"/>
<evidence type="ECO:0000256" key="3">
    <source>
        <dbReference type="ARBA" id="ARBA00022574"/>
    </source>
</evidence>
<evidence type="ECO:0000256" key="6">
    <source>
        <dbReference type="SAM" id="MobiDB-lite"/>
    </source>
</evidence>
<dbReference type="GO" id="GO:0032040">
    <property type="term" value="C:small-subunit processome"/>
    <property type="evidence" value="ECO:0007669"/>
    <property type="project" value="TreeGrafter"/>
</dbReference>
<keyword evidence="11" id="KW-1185">Reference proteome</keyword>
<feature type="compositionally biased region" description="Polar residues" evidence="6">
    <location>
        <begin position="652"/>
        <end position="664"/>
    </location>
</feature>
<feature type="domain" description="NUC153" evidence="7">
    <location>
        <begin position="552"/>
        <end position="579"/>
    </location>
</feature>
<evidence type="ECO:0000259" key="8">
    <source>
        <dbReference type="Pfam" id="PF23097"/>
    </source>
</evidence>
<sequence>MVVLADSTAVKVYTVNGAASGSSSSLPDWLTRKRAVKGKGKRNAVREQVESTIELIQHFEFPEASNRVKTTRDGHHTIATGTYKPQIRVWDLDQLSLKFERHTDAENVDFVMLSDDWTKSIHLQCDRSVELHTQGGFHYRTRLPRFGRALAYHFPSCDALFAASGPEIFRLNLDQGRFMHPLLLQGEGGEDISGVNAIDINPAHQLFGFGVDGNGTVEFWDPRSRARVGILRLPKERLLPMGSVMSTLPGVDDGSSQSLSVTAISSRPDGLSYAIGTSSGHTILYDIRSARPLAIKDQGYGLPVKNVSWIEGGSRMAGDGLILSADKKVIKIWDRNSPDTNFASITPASDLNDVHHVPNSGLLLLANEGIQMTTYFIPQLGPAPRWASFLENLTEEMEDQTTRTAYQDYKFVTRDELAALGLDHLVGTPTLKPYMHGYFLSLALYDAARVIANPYVYAEHRERAVREKMDKLSESRIRAPKNALASVKVNKALAEKIRKEEERARKKEERKRAKKAAKADEDAVEVAMEVEEEEDSEAEGKDTTERPTLLNDPRFTALFENPEFEVDQNSREFALLNPSSVAQRQNREAGARGRTKTAVEEEEEESDKSSSDGLGGSDESESDSGKSEDSDVAGELWTDDIRARMAARDSGRSQARSRPQQRTPKVNFVPLQAQAQASSSGRPTDRTATFGQRRSSVSTGRGNGGGHTSAADVRQTGEGGMELTFVPRSSGAYESDEDMDGTGRSTSKGGAGGKKGVRRKGVETFGAGMERGGEDPERELSESERQGRMHRRKGMRSGSKNTFRRR</sequence>
<dbReference type="InterPro" id="IPR036322">
    <property type="entry name" value="WD40_repeat_dom_sf"/>
</dbReference>
<feature type="compositionally biased region" description="Polar residues" evidence="6">
    <location>
        <begin position="673"/>
        <end position="700"/>
    </location>
</feature>
<keyword evidence="5" id="KW-0539">Nucleus</keyword>
<feature type="compositionally biased region" description="Basic and acidic residues" evidence="6">
    <location>
        <begin position="771"/>
        <end position="787"/>
    </location>
</feature>
<feature type="domain" description="Nucleolar protein 10-like N-terminal" evidence="9">
    <location>
        <begin position="22"/>
        <end position="401"/>
    </location>
</feature>
<dbReference type="PANTHER" id="PTHR14927">
    <property type="entry name" value="NUCLEOLAR PROTEIN 10"/>
    <property type="match status" value="1"/>
</dbReference>
<feature type="domain" description="Nucleolar protein 10-like second" evidence="8">
    <location>
        <begin position="406"/>
        <end position="453"/>
    </location>
</feature>
<feature type="compositionally biased region" description="Basic and acidic residues" evidence="6">
    <location>
        <begin position="639"/>
        <end position="651"/>
    </location>
</feature>
<dbReference type="Proteomes" id="UP000015241">
    <property type="component" value="Unassembled WGS sequence"/>
</dbReference>
<dbReference type="Gene3D" id="2.130.10.10">
    <property type="entry name" value="YVTN repeat-like/Quinoprotein amine dehydrogenase"/>
    <property type="match status" value="1"/>
</dbReference>
<dbReference type="GO" id="GO:0030686">
    <property type="term" value="C:90S preribosome"/>
    <property type="evidence" value="ECO:0007669"/>
    <property type="project" value="TreeGrafter"/>
</dbReference>
<dbReference type="SUPFAM" id="SSF50978">
    <property type="entry name" value="WD40 repeat-like"/>
    <property type="match status" value="1"/>
</dbReference>
<evidence type="ECO:0000256" key="1">
    <source>
        <dbReference type="ARBA" id="ARBA00004604"/>
    </source>
</evidence>
<dbReference type="FunCoup" id="S8DXU5">
    <property type="interactions" value="766"/>
</dbReference>